<reference evidence="1 2" key="1">
    <citation type="journal article" date="2013" name="Genome Biol.">
        <title>Draft genome of the mountain pine beetle, Dendroctonus ponderosae Hopkins, a major forest pest.</title>
        <authorList>
            <person name="Keeling C.I."/>
            <person name="Yuen M.M."/>
            <person name="Liao N.Y."/>
            <person name="Docking T.R."/>
            <person name="Chan S.K."/>
            <person name="Taylor G.A."/>
            <person name="Palmquist D.L."/>
            <person name="Jackman S.D."/>
            <person name="Nguyen A."/>
            <person name="Li M."/>
            <person name="Henderson H."/>
            <person name="Janes J.K."/>
            <person name="Zhao Y."/>
            <person name="Pandoh P."/>
            <person name="Moore R."/>
            <person name="Sperling F.A."/>
            <person name="Huber D.P."/>
            <person name="Birol I."/>
            <person name="Jones S.J."/>
            <person name="Bohlmann J."/>
        </authorList>
    </citation>
    <scope>NUCLEOTIDE SEQUENCE</scope>
</reference>
<evidence type="ECO:0000313" key="1">
    <source>
        <dbReference type="EMBL" id="ERL86974.1"/>
    </source>
</evidence>
<accession>U4TZD4</accession>
<dbReference type="AlphaFoldDB" id="U4TZD4"/>
<dbReference type="Proteomes" id="UP000030742">
    <property type="component" value="Unassembled WGS sequence"/>
</dbReference>
<sequence length="114" mass="12878">MVSLARAWDRSDRWSQLEKGPLDQSQTSQQNNLPCAWWLLQFGPDLATGKRQSGADIQIKVAGLDLMSKAIQFFNGNTLPTLQLRKHLQTSTTGQQQFNRSHVHVATIKHPELL</sequence>
<protein>
    <submittedName>
        <fullName evidence="1">Uncharacterized protein</fullName>
    </submittedName>
</protein>
<organism evidence="1 2">
    <name type="scientific">Dendroctonus ponderosae</name>
    <name type="common">Mountain pine beetle</name>
    <dbReference type="NCBI Taxonomy" id="77166"/>
    <lineage>
        <taxon>Eukaryota</taxon>
        <taxon>Metazoa</taxon>
        <taxon>Ecdysozoa</taxon>
        <taxon>Arthropoda</taxon>
        <taxon>Hexapoda</taxon>
        <taxon>Insecta</taxon>
        <taxon>Pterygota</taxon>
        <taxon>Neoptera</taxon>
        <taxon>Endopterygota</taxon>
        <taxon>Coleoptera</taxon>
        <taxon>Polyphaga</taxon>
        <taxon>Cucujiformia</taxon>
        <taxon>Curculionidae</taxon>
        <taxon>Scolytinae</taxon>
        <taxon>Dendroctonus</taxon>
    </lineage>
</organism>
<proteinExistence type="predicted"/>
<name>U4TZD4_DENPD</name>
<gene>
    <name evidence="1" type="ORF">D910_04377</name>
</gene>
<dbReference type="EMBL" id="KB631899">
    <property type="protein sequence ID" value="ERL86974.1"/>
    <property type="molecule type" value="Genomic_DNA"/>
</dbReference>
<evidence type="ECO:0000313" key="2">
    <source>
        <dbReference type="Proteomes" id="UP000030742"/>
    </source>
</evidence>